<dbReference type="InterPro" id="IPR036291">
    <property type="entry name" value="NAD(P)-bd_dom_sf"/>
</dbReference>
<evidence type="ECO:0000256" key="1">
    <source>
        <dbReference type="ARBA" id="ARBA00022857"/>
    </source>
</evidence>
<dbReference type="Proteomes" id="UP001500888">
    <property type="component" value="Unassembled WGS sequence"/>
</dbReference>
<dbReference type="PANTHER" id="PTHR48106">
    <property type="entry name" value="QUINONE OXIDOREDUCTASE PIG3-RELATED"/>
    <property type="match status" value="1"/>
</dbReference>
<dbReference type="SUPFAM" id="SSF50129">
    <property type="entry name" value="GroES-like"/>
    <property type="match status" value="1"/>
</dbReference>
<name>A0ABP7JDM9_9ACTN</name>
<dbReference type="InterPro" id="IPR011032">
    <property type="entry name" value="GroES-like_sf"/>
</dbReference>
<dbReference type="RefSeq" id="WP_344951539.1">
    <property type="nucleotide sequence ID" value="NZ_BAAAZR010000043.1"/>
</dbReference>
<gene>
    <name evidence="4" type="ORF">GCM10022226_73500</name>
</gene>
<organism evidence="4 5">
    <name type="scientific">Sphaerisporangium flaviroseum</name>
    <dbReference type="NCBI Taxonomy" id="509199"/>
    <lineage>
        <taxon>Bacteria</taxon>
        <taxon>Bacillati</taxon>
        <taxon>Actinomycetota</taxon>
        <taxon>Actinomycetes</taxon>
        <taxon>Streptosporangiales</taxon>
        <taxon>Streptosporangiaceae</taxon>
        <taxon>Sphaerisporangium</taxon>
    </lineage>
</organism>
<dbReference type="Pfam" id="PF00107">
    <property type="entry name" value="ADH_zinc_N"/>
    <property type="match status" value="1"/>
</dbReference>
<evidence type="ECO:0000256" key="2">
    <source>
        <dbReference type="ARBA" id="ARBA00023002"/>
    </source>
</evidence>
<keyword evidence="2" id="KW-0560">Oxidoreductase</keyword>
<dbReference type="EMBL" id="BAAAZR010000043">
    <property type="protein sequence ID" value="GAA3840367.1"/>
    <property type="molecule type" value="Genomic_DNA"/>
</dbReference>
<keyword evidence="5" id="KW-1185">Reference proteome</keyword>
<feature type="domain" description="Enoyl reductase (ER)" evidence="3">
    <location>
        <begin position="10"/>
        <end position="320"/>
    </location>
</feature>
<dbReference type="SUPFAM" id="SSF51735">
    <property type="entry name" value="NAD(P)-binding Rossmann-fold domains"/>
    <property type="match status" value="1"/>
</dbReference>
<dbReference type="Gene3D" id="3.90.180.10">
    <property type="entry name" value="Medium-chain alcohol dehydrogenases, catalytic domain"/>
    <property type="match status" value="1"/>
</dbReference>
<reference evidence="5" key="1">
    <citation type="journal article" date="2019" name="Int. J. Syst. Evol. Microbiol.">
        <title>The Global Catalogue of Microorganisms (GCM) 10K type strain sequencing project: providing services to taxonomists for standard genome sequencing and annotation.</title>
        <authorList>
            <consortium name="The Broad Institute Genomics Platform"/>
            <consortium name="The Broad Institute Genome Sequencing Center for Infectious Disease"/>
            <person name="Wu L."/>
            <person name="Ma J."/>
        </authorList>
    </citation>
    <scope>NUCLEOTIDE SEQUENCE [LARGE SCALE GENOMIC DNA]</scope>
    <source>
        <strain evidence="5">JCM 16908</strain>
    </source>
</reference>
<dbReference type="InterPro" id="IPR020843">
    <property type="entry name" value="ER"/>
</dbReference>
<dbReference type="CDD" id="cd08244">
    <property type="entry name" value="MDR_enoyl_red"/>
    <property type="match status" value="1"/>
</dbReference>
<dbReference type="SMART" id="SM00829">
    <property type="entry name" value="PKS_ER"/>
    <property type="match status" value="1"/>
</dbReference>
<evidence type="ECO:0000313" key="4">
    <source>
        <dbReference type="EMBL" id="GAA3840367.1"/>
    </source>
</evidence>
<dbReference type="Gene3D" id="3.40.50.720">
    <property type="entry name" value="NAD(P)-binding Rossmann-like Domain"/>
    <property type="match status" value="1"/>
</dbReference>
<sequence length="322" mass="33155">MRVVRVERFGGPEELVVREVPDPVAGAGEVVIGVSAADTLFVETQIRSGYAKDWFQVEAPYVPGSGVGGRVLGVGEGVDASWTGRDVVARAVGGGYAEQVVVPVEALIPVPEGLGTRQAVALLADGVTGLSVFDAAEVKPGEWVLVTAAAGGMGILLVQLAHAAGARVAAAARGERKLALAREQGADLAVDYTEPGWDERVAEVTGGKGPDVVFDGAGGDIGRAAYEITAQGGRFSAHGASTGGFTPIDPDDAGRRGISVRGLRNVQLSAAERKRLTERALSEAAAGRIRPVIGRTFPLDRAADAHAAIESREVLGKALLLI</sequence>
<dbReference type="InterPro" id="IPR013154">
    <property type="entry name" value="ADH-like_N"/>
</dbReference>
<comment type="caution">
    <text evidence="4">The sequence shown here is derived from an EMBL/GenBank/DDBJ whole genome shotgun (WGS) entry which is preliminary data.</text>
</comment>
<dbReference type="InterPro" id="IPR013149">
    <property type="entry name" value="ADH-like_C"/>
</dbReference>
<dbReference type="Pfam" id="PF08240">
    <property type="entry name" value="ADH_N"/>
    <property type="match status" value="1"/>
</dbReference>
<evidence type="ECO:0000313" key="5">
    <source>
        <dbReference type="Proteomes" id="UP001500888"/>
    </source>
</evidence>
<evidence type="ECO:0000259" key="3">
    <source>
        <dbReference type="SMART" id="SM00829"/>
    </source>
</evidence>
<dbReference type="PANTHER" id="PTHR48106:SF13">
    <property type="entry name" value="QUINONE OXIDOREDUCTASE-RELATED"/>
    <property type="match status" value="1"/>
</dbReference>
<accession>A0ABP7JDM9</accession>
<protein>
    <submittedName>
        <fullName evidence="4">Zinc-binding dehydrogenase</fullName>
    </submittedName>
</protein>
<proteinExistence type="predicted"/>
<keyword evidence="1" id="KW-0521">NADP</keyword>